<protein>
    <submittedName>
        <fullName evidence="2">Uncharacterized protein</fullName>
    </submittedName>
</protein>
<accession>A0ABT0CFB7</accession>
<dbReference type="RefSeq" id="WP_244353084.1">
    <property type="nucleotide sequence ID" value="NZ_JAFIRA010000069.1"/>
</dbReference>
<dbReference type="PANTHER" id="PTHR36785">
    <property type="entry name" value="OS05G0502500 PROTEIN"/>
    <property type="match status" value="1"/>
</dbReference>
<dbReference type="EMBL" id="JAFIRA010000069">
    <property type="protein sequence ID" value="MCJ2544479.1"/>
    <property type="molecule type" value="Genomic_DNA"/>
</dbReference>
<comment type="caution">
    <text evidence="2">The sequence shown here is derived from an EMBL/GenBank/DDBJ whole genome shotgun (WGS) entry which is preliminary data.</text>
</comment>
<keyword evidence="1" id="KW-0472">Membrane</keyword>
<keyword evidence="1" id="KW-1133">Transmembrane helix</keyword>
<evidence type="ECO:0000313" key="2">
    <source>
        <dbReference type="EMBL" id="MCJ2544479.1"/>
    </source>
</evidence>
<dbReference type="PANTHER" id="PTHR36785:SF1">
    <property type="entry name" value="OS05G0502500 PROTEIN"/>
    <property type="match status" value="1"/>
</dbReference>
<keyword evidence="1" id="KW-0812">Transmembrane</keyword>
<proteinExistence type="predicted"/>
<evidence type="ECO:0000256" key="1">
    <source>
        <dbReference type="SAM" id="Phobius"/>
    </source>
</evidence>
<gene>
    <name evidence="2" type="ORF">JX360_16460</name>
</gene>
<feature type="transmembrane region" description="Helical" evidence="1">
    <location>
        <begin position="36"/>
        <end position="59"/>
    </location>
</feature>
<evidence type="ECO:0000313" key="3">
    <source>
        <dbReference type="Proteomes" id="UP000830835"/>
    </source>
</evidence>
<keyword evidence="3" id="KW-1185">Reference proteome</keyword>
<sequence>MRFDQPKTYSISLTGWGFWLGSLAGAALLTSLGLGWLVTGLVALLLLLLSLPILVLLAFRWWARRWITTDHCPVCGSESQAVEGTRFLCPDCGEPLFVADGHFYRQTPPGTIEVEPLEDSGWELMS</sequence>
<name>A0ABT0CFB7_THEVL</name>
<dbReference type="Proteomes" id="UP000830835">
    <property type="component" value="Unassembled WGS sequence"/>
</dbReference>
<reference evidence="2" key="1">
    <citation type="submission" date="2021-02" db="EMBL/GenBank/DDBJ databases">
        <title>The CRISPR/cas machinery reduction and long-range gene transfer in the hot spring cyanobacterium Synechococcus.</title>
        <authorList>
            <person name="Dvorak P."/>
            <person name="Jahodarova E."/>
            <person name="Hasler P."/>
            <person name="Poulickova A."/>
        </authorList>
    </citation>
    <scope>NUCLEOTIDE SEQUENCE</scope>
    <source>
        <strain evidence="2">Rupite</strain>
    </source>
</reference>
<organism evidence="2 3">
    <name type="scientific">Thermostichus vulcanus str. 'Rupite'</name>
    <dbReference type="NCBI Taxonomy" id="2813851"/>
    <lineage>
        <taxon>Bacteria</taxon>
        <taxon>Bacillati</taxon>
        <taxon>Cyanobacteriota</taxon>
        <taxon>Cyanophyceae</taxon>
        <taxon>Thermostichales</taxon>
        <taxon>Thermostichaceae</taxon>
        <taxon>Thermostichus</taxon>
    </lineage>
</organism>